<reference evidence="4" key="1">
    <citation type="journal article" date="2019" name="Int. J. Syst. Evol. Microbiol.">
        <title>The Global Catalogue of Microorganisms (GCM) 10K type strain sequencing project: providing services to taxonomists for standard genome sequencing and annotation.</title>
        <authorList>
            <consortium name="The Broad Institute Genomics Platform"/>
            <consortium name="The Broad Institute Genome Sequencing Center for Infectious Disease"/>
            <person name="Wu L."/>
            <person name="Ma J."/>
        </authorList>
    </citation>
    <scope>NUCLEOTIDE SEQUENCE [LARGE SCALE GENOMIC DNA]</scope>
    <source>
        <strain evidence="4">CCUG 60023</strain>
    </source>
</reference>
<dbReference type="PANTHER" id="PTHR11941:SF54">
    <property type="entry name" value="ENOYL-COA HYDRATASE, MITOCHONDRIAL"/>
    <property type="match status" value="1"/>
</dbReference>
<organism evidence="3 4">
    <name type="scientific">Pseudahrensia aquimaris</name>
    <dbReference type="NCBI Taxonomy" id="744461"/>
    <lineage>
        <taxon>Bacteria</taxon>
        <taxon>Pseudomonadati</taxon>
        <taxon>Pseudomonadota</taxon>
        <taxon>Alphaproteobacteria</taxon>
        <taxon>Hyphomicrobiales</taxon>
        <taxon>Ahrensiaceae</taxon>
        <taxon>Pseudahrensia</taxon>
    </lineage>
</organism>
<dbReference type="RefSeq" id="WP_377213041.1">
    <property type="nucleotide sequence ID" value="NZ_JBHTJV010000010.1"/>
</dbReference>
<evidence type="ECO:0000313" key="3">
    <source>
        <dbReference type="EMBL" id="MFD0917180.1"/>
    </source>
</evidence>
<comment type="caution">
    <text evidence="3">The sequence shown here is derived from an EMBL/GenBank/DDBJ whole genome shotgun (WGS) entry which is preliminary data.</text>
</comment>
<dbReference type="Gene3D" id="3.90.226.10">
    <property type="entry name" value="2-enoyl-CoA Hydratase, Chain A, domain 1"/>
    <property type="match status" value="1"/>
</dbReference>
<keyword evidence="2" id="KW-0456">Lyase</keyword>
<gene>
    <name evidence="3" type="ORF">ACFQ14_12240</name>
</gene>
<dbReference type="EMBL" id="JBHTJV010000010">
    <property type="protein sequence ID" value="MFD0917180.1"/>
    <property type="molecule type" value="Genomic_DNA"/>
</dbReference>
<dbReference type="InterPro" id="IPR001753">
    <property type="entry name" value="Enoyl-CoA_hydra/iso"/>
</dbReference>
<sequence length="270" mass="28496">MTSMQPTDFADGRLKADRDGAIGRIIFNNPDRMNAMALAMWDGLKDALAMFENDDTIRVVVLSGAGDKAFVSGADISEFDALRSTPAGVENYNARSEAADAALYNFPKPTIAEIKGYCVGGGMGLAVACDLRVCADDTRMGITAGKLGLGYGYDGVRKLVSLLGPAVAAEILCTAKLFTAEEALMKGMVSEVVARADLRASVDALAQRIAANAPLSLEAAKAAIRTISIPENGIGREGIDALTAACFASEDYAEGRAAFAQKRKPEFKRR</sequence>
<proteinExistence type="inferred from homology"/>
<dbReference type="PANTHER" id="PTHR11941">
    <property type="entry name" value="ENOYL-COA HYDRATASE-RELATED"/>
    <property type="match status" value="1"/>
</dbReference>
<dbReference type="InterPro" id="IPR029045">
    <property type="entry name" value="ClpP/crotonase-like_dom_sf"/>
</dbReference>
<dbReference type="Pfam" id="PF00378">
    <property type="entry name" value="ECH_1"/>
    <property type="match status" value="1"/>
</dbReference>
<dbReference type="Gene3D" id="1.10.12.10">
    <property type="entry name" value="Lyase 2-enoyl-coa Hydratase, Chain A, domain 2"/>
    <property type="match status" value="1"/>
</dbReference>
<comment type="similarity">
    <text evidence="1">Belongs to the enoyl-CoA hydratase/isomerase family.</text>
</comment>
<protein>
    <submittedName>
        <fullName evidence="3">Enoyl-CoA hydratase</fullName>
    </submittedName>
</protein>
<evidence type="ECO:0000313" key="4">
    <source>
        <dbReference type="Proteomes" id="UP001597101"/>
    </source>
</evidence>
<dbReference type="NCBIfam" id="NF004781">
    <property type="entry name" value="PRK06127.1"/>
    <property type="match status" value="1"/>
</dbReference>
<keyword evidence="4" id="KW-1185">Reference proteome</keyword>
<evidence type="ECO:0000256" key="2">
    <source>
        <dbReference type="ARBA" id="ARBA00023239"/>
    </source>
</evidence>
<dbReference type="Proteomes" id="UP001597101">
    <property type="component" value="Unassembled WGS sequence"/>
</dbReference>
<name>A0ABW3FJS5_9HYPH</name>
<dbReference type="InterPro" id="IPR014748">
    <property type="entry name" value="Enoyl-CoA_hydra_C"/>
</dbReference>
<evidence type="ECO:0000256" key="1">
    <source>
        <dbReference type="ARBA" id="ARBA00005254"/>
    </source>
</evidence>
<dbReference type="CDD" id="cd06558">
    <property type="entry name" value="crotonase-like"/>
    <property type="match status" value="1"/>
</dbReference>
<accession>A0ABW3FJS5</accession>
<dbReference type="SUPFAM" id="SSF52096">
    <property type="entry name" value="ClpP/crotonase"/>
    <property type="match status" value="1"/>
</dbReference>